<gene>
    <name evidence="2" type="ORF">IQ35_00582</name>
</gene>
<accession>A0A562KMM2</accession>
<dbReference type="GO" id="GO:0016740">
    <property type="term" value="F:transferase activity"/>
    <property type="evidence" value="ECO:0007669"/>
    <property type="project" value="UniProtKB-KW"/>
</dbReference>
<dbReference type="InterPro" id="IPR003673">
    <property type="entry name" value="CoA-Trfase_fam_III"/>
</dbReference>
<dbReference type="PANTHER" id="PTHR48228">
    <property type="entry name" value="SUCCINYL-COA--D-CITRAMALATE COA-TRANSFERASE"/>
    <property type="match status" value="1"/>
</dbReference>
<dbReference type="Pfam" id="PF02515">
    <property type="entry name" value="CoA_transf_3"/>
    <property type="match status" value="2"/>
</dbReference>
<dbReference type="AlphaFoldDB" id="A0A562KMM2"/>
<dbReference type="RefSeq" id="WP_158636574.1">
    <property type="nucleotide sequence ID" value="NZ_JACIIY010000009.1"/>
</dbReference>
<sequence length="736" mass="79215">MASNLPLAGYHVLDLGRTRAVAQGTHFLALLGARVTRIDIEGSCLSDVHDVLWNRDKERLAAAHDPADRARQLVSHLSAVDIVMHDFLPSEARALGLDPDSLSAAYPALVHVAVGAWPAGHPHQDMPVDDALALGSAGLFDEQQPVARDGPLWLRFPFSSALAAYVAASGALARLYARNRSGKGGPVSTSLVQAGLLPMMMHWTRAENPTPSVQFGMPKDSGATLFECADGQWIHIMGAAEKSPAIAKALAEMPREVRDRHNEKYAGAVIPYLDGERGAVEAILMTRPSREWLTEFWASDVPAQPVQPMGALFKDEQALAAGYVVQRELPGVGKIRVAGAPFHLLTDTIGPDGAVPPVADVAQGAPKLPLEGVKVLDLGAFLAGPLVPMLLGDLGADVIKLEPLAGDPMRPGEWAFNGCQRSKRSISVQLKDPRGREVMERLVGWADIVHHNQRMPAADKLGFGWDRVRAINPSAIYSHVSSYGPAGPRKDWPGYDQLFQASAGWEQEGGGEGNPPMWHRFGVVDHLAALASLLVTLAALVRRDLTGKGEWVAASLLGASMAAWDSYMDEQDRLAPAPRLDSMQMGEGPAKRIARTSDGWIVMSSDDPEAPHRLARLAGDRPVDDWMAGQPADALLAMLKAGGIPATRLTLDNRDAFLSDPANRALSLSISAQHPVYGAFETIGGAWNFGPDLRLSLDLPPPLLGQHTRMILSELGLAEHAQQLLFDEQIIRETRA</sequence>
<evidence type="ECO:0000313" key="3">
    <source>
        <dbReference type="Proteomes" id="UP000316624"/>
    </source>
</evidence>
<organism evidence="2 3">
    <name type="scientific">Sphingobium wenxiniae (strain DSM 21828 / CGMCC 1.7748 / JZ-1)</name>
    <dbReference type="NCBI Taxonomy" id="595605"/>
    <lineage>
        <taxon>Bacteria</taxon>
        <taxon>Pseudomonadati</taxon>
        <taxon>Pseudomonadota</taxon>
        <taxon>Alphaproteobacteria</taxon>
        <taxon>Sphingomonadales</taxon>
        <taxon>Sphingomonadaceae</taxon>
        <taxon>Sphingobium</taxon>
    </lineage>
</organism>
<dbReference type="Proteomes" id="UP000316624">
    <property type="component" value="Unassembled WGS sequence"/>
</dbReference>
<name>A0A562KMM2_SPHWJ</name>
<dbReference type="PANTHER" id="PTHR48228:SF6">
    <property type="entry name" value="L-CARNITINE COA-TRANSFERASE"/>
    <property type="match status" value="1"/>
</dbReference>
<proteinExistence type="predicted"/>
<evidence type="ECO:0000256" key="1">
    <source>
        <dbReference type="ARBA" id="ARBA00022679"/>
    </source>
</evidence>
<dbReference type="Gene3D" id="3.30.1540.10">
    <property type="entry name" value="formyl-coa transferase, domain 3"/>
    <property type="match status" value="1"/>
</dbReference>
<dbReference type="SUPFAM" id="SSF89796">
    <property type="entry name" value="CoA-transferase family III (CaiB/BaiF)"/>
    <property type="match status" value="2"/>
</dbReference>
<dbReference type="Gene3D" id="3.40.50.10540">
    <property type="entry name" value="Crotonobetainyl-coa:carnitine coa-transferase, domain 1"/>
    <property type="match status" value="2"/>
</dbReference>
<keyword evidence="1 2" id="KW-0808">Transferase</keyword>
<keyword evidence="3" id="KW-1185">Reference proteome</keyword>
<evidence type="ECO:0000313" key="2">
    <source>
        <dbReference type="EMBL" id="TWH96651.1"/>
    </source>
</evidence>
<dbReference type="InterPro" id="IPR023606">
    <property type="entry name" value="CoA-Trfase_III_dom_1_sf"/>
</dbReference>
<protein>
    <submittedName>
        <fullName evidence="2">Crotonobetainyl-CoA:carnitine CoA-transferase CaiB-like acyl-CoA transferase</fullName>
    </submittedName>
</protein>
<dbReference type="InterPro" id="IPR044855">
    <property type="entry name" value="CoA-Trfase_III_dom3_sf"/>
</dbReference>
<comment type="caution">
    <text evidence="2">The sequence shown here is derived from an EMBL/GenBank/DDBJ whole genome shotgun (WGS) entry which is preliminary data.</text>
</comment>
<reference evidence="2 3" key="1">
    <citation type="journal article" date="2015" name="Stand. Genomic Sci.">
        <title>Genomic Encyclopedia of Bacterial and Archaeal Type Strains, Phase III: the genomes of soil and plant-associated and newly described type strains.</title>
        <authorList>
            <person name="Whitman W.B."/>
            <person name="Woyke T."/>
            <person name="Klenk H.P."/>
            <person name="Zhou Y."/>
            <person name="Lilburn T.G."/>
            <person name="Beck B.J."/>
            <person name="De Vos P."/>
            <person name="Vandamme P."/>
            <person name="Eisen J.A."/>
            <person name="Garrity G."/>
            <person name="Hugenholtz P."/>
            <person name="Kyrpides N.C."/>
        </authorList>
    </citation>
    <scope>NUCLEOTIDE SEQUENCE [LARGE SCALE GENOMIC DNA]</scope>
    <source>
        <strain evidence="2 3">CGMCC 1.7748</strain>
    </source>
</reference>
<dbReference type="InterPro" id="IPR050509">
    <property type="entry name" value="CoA-transferase_III"/>
</dbReference>
<dbReference type="EMBL" id="VLKK01000002">
    <property type="protein sequence ID" value="TWH96651.1"/>
    <property type="molecule type" value="Genomic_DNA"/>
</dbReference>